<comment type="caution">
    <text evidence="1">The sequence shown here is derived from an EMBL/GenBank/DDBJ whole genome shotgun (WGS) entry which is preliminary data.</text>
</comment>
<accession>A0A094X8B7</accession>
<proteinExistence type="predicted"/>
<dbReference type="PATRIC" id="fig|178606.4.peg.746"/>
<sequence>MNSFFQGSLISHFRLLIKEFKHHLDVMEAFLMPSKKGS</sequence>
<evidence type="ECO:0000313" key="1">
    <source>
        <dbReference type="EMBL" id="KGA94784.1"/>
    </source>
</evidence>
<dbReference type="EMBL" id="JPGK01000002">
    <property type="protein sequence ID" value="KGA94784.1"/>
    <property type="molecule type" value="Genomic_DNA"/>
</dbReference>
<organism evidence="1 2">
    <name type="scientific">Leptospirillum ferriphilum</name>
    <dbReference type="NCBI Taxonomy" id="178606"/>
    <lineage>
        <taxon>Bacteria</taxon>
        <taxon>Pseudomonadati</taxon>
        <taxon>Nitrospirota</taxon>
        <taxon>Nitrospiria</taxon>
        <taxon>Nitrospirales</taxon>
        <taxon>Nitrospiraceae</taxon>
        <taxon>Leptospirillum</taxon>
    </lineage>
</organism>
<dbReference type="AlphaFoldDB" id="A0A094X8B7"/>
<reference evidence="1 2" key="1">
    <citation type="submission" date="2014-06" db="EMBL/GenBank/DDBJ databases">
        <title>Draft genome sequence of iron oxidizing acidophile Leptospirillum ferriphilum DSM14647.</title>
        <authorList>
            <person name="Cardenas J.P."/>
            <person name="Lazcano M."/>
            <person name="Ossandon F.J."/>
            <person name="Corbett M."/>
            <person name="Holmes D.S."/>
            <person name="Watkin E."/>
        </authorList>
    </citation>
    <scope>NUCLEOTIDE SEQUENCE [LARGE SCALE GENOMIC DNA]</scope>
    <source>
        <strain evidence="1 2">DSM 14647</strain>
    </source>
</reference>
<dbReference type="Proteomes" id="UP000029452">
    <property type="component" value="Unassembled WGS sequence"/>
</dbReference>
<evidence type="ECO:0000313" key="2">
    <source>
        <dbReference type="Proteomes" id="UP000029452"/>
    </source>
</evidence>
<name>A0A094X8B7_9BACT</name>
<protein>
    <submittedName>
        <fullName evidence="1">Uncharacterized protein</fullName>
    </submittedName>
</protein>
<gene>
    <name evidence="1" type="ORF">LptCag_2214</name>
</gene>